<reference evidence="10" key="1">
    <citation type="submission" date="2025-08" db="UniProtKB">
        <authorList>
            <consortium name="RefSeq"/>
        </authorList>
    </citation>
    <scope>IDENTIFICATION</scope>
    <source>
        <tissue evidence="10">Whole organism</tissue>
    </source>
</reference>
<evidence type="ECO:0000256" key="4">
    <source>
        <dbReference type="ARBA" id="ARBA00023212"/>
    </source>
</evidence>
<proteinExistence type="inferred from homology"/>
<dbReference type="PROSITE" id="PS51381">
    <property type="entry name" value="C2_B9"/>
    <property type="match status" value="1"/>
</dbReference>
<accession>A0A8B7PLU7</accession>
<dbReference type="AlphaFoldDB" id="A0A8B7PLU7"/>
<evidence type="ECO:0000256" key="8">
    <source>
        <dbReference type="SAM" id="MobiDB-lite"/>
    </source>
</evidence>
<dbReference type="OrthoDB" id="431939at2759"/>
<dbReference type="GeneID" id="108681807"/>
<evidence type="ECO:0000256" key="7">
    <source>
        <dbReference type="ARBA" id="ARBA00039274"/>
    </source>
</evidence>
<keyword evidence="3" id="KW-0970">Cilium biogenesis/degradation</keyword>
<dbReference type="InterPro" id="IPR010796">
    <property type="entry name" value="C2_B9-type_dom"/>
</dbReference>
<comment type="subcellular location">
    <subcellularLocation>
        <location evidence="1">Cytoplasm</location>
        <location evidence="1">Cytoskeleton</location>
        <location evidence="1">Cilium basal body</location>
    </subcellularLocation>
</comment>
<feature type="region of interest" description="Disordered" evidence="8">
    <location>
        <begin position="218"/>
        <end position="278"/>
    </location>
</feature>
<evidence type="ECO:0000313" key="9">
    <source>
        <dbReference type="Proteomes" id="UP000694843"/>
    </source>
</evidence>
<evidence type="ECO:0000256" key="3">
    <source>
        <dbReference type="ARBA" id="ARBA00022794"/>
    </source>
</evidence>
<feature type="compositionally biased region" description="Basic and acidic residues" evidence="8">
    <location>
        <begin position="235"/>
        <end position="248"/>
    </location>
</feature>
<feature type="region of interest" description="Disordered" evidence="8">
    <location>
        <begin position="290"/>
        <end position="447"/>
    </location>
</feature>
<keyword evidence="9" id="KW-1185">Reference proteome</keyword>
<gene>
    <name evidence="10" type="primary">LOC108681807</name>
</gene>
<feature type="compositionally biased region" description="Basic residues" evidence="8">
    <location>
        <begin position="371"/>
        <end position="380"/>
    </location>
</feature>
<evidence type="ECO:0000256" key="2">
    <source>
        <dbReference type="ARBA" id="ARBA00022490"/>
    </source>
</evidence>
<dbReference type="PANTHER" id="PTHR12968">
    <property type="entry name" value="B9 DOMAIN-CONTAINING"/>
    <property type="match status" value="1"/>
</dbReference>
<sequence length="505" mass="55051">MSEQGSVFVYNVRGLVESGYDFDGDDLSVSYCYTFGQDWQLVAGLEEGVSQVTRLGFGPDRHFVWNFPLDVTFSSTNPYGWPQLVLYVYGKDFFGTDIVRGYSAVHMPICPGQHARRLDCFVPSSASLLQRAIAWLTGNTPEFLDPKMVAQARGREVTRVESQGHINVTFNVTMKDLGKLGYDCGVVSLGSLTTSALLAAVLEARGVNSTAELKSGNNAKKISAGRGTAEEKDDNSETGKRSKEKNKGYFDTNEQATRRRGLFAQYPSGSSENKVQDRGLVMVSGKRFNDSAEASTSGVRKSEISSTAIVHAESSSHGLTVEDATDEDTSSDDTDDSQAKLHKESASKMRGIDNLSHDWNNPDRETSQPSSRRKSSKSKSRQSSPEKESSARKSNESGVVFSKESGIKFVSSPEDNVRKNKGVTAKTTRRASTEQLSSRKETSDTVALELSKPRKLSASAIPDNPATGITTLFSASRNAPQPLARKQVLQPIALKKPLPRIEDDG</sequence>
<dbReference type="Pfam" id="PF07162">
    <property type="entry name" value="B9-C2"/>
    <property type="match status" value="1"/>
</dbReference>
<evidence type="ECO:0000313" key="10">
    <source>
        <dbReference type="RefSeq" id="XP_018026371.1"/>
    </source>
</evidence>
<feature type="compositionally biased region" description="Basic and acidic residues" evidence="8">
    <location>
        <begin position="384"/>
        <end position="395"/>
    </location>
</feature>
<comment type="similarity">
    <text evidence="6">Belongs to the B9D family.</text>
</comment>
<evidence type="ECO:0000256" key="1">
    <source>
        <dbReference type="ARBA" id="ARBA00004120"/>
    </source>
</evidence>
<evidence type="ECO:0000256" key="6">
    <source>
        <dbReference type="ARBA" id="ARBA00038411"/>
    </source>
</evidence>
<dbReference type="GO" id="GO:0036038">
    <property type="term" value="C:MKS complex"/>
    <property type="evidence" value="ECO:0007669"/>
    <property type="project" value="TreeGrafter"/>
</dbReference>
<dbReference type="CTD" id="27077"/>
<feature type="compositionally biased region" description="Acidic residues" evidence="8">
    <location>
        <begin position="323"/>
        <end position="336"/>
    </location>
</feature>
<dbReference type="PANTHER" id="PTHR12968:SF1">
    <property type="entry name" value="B9 DOMAIN-CONTAINING PROTEIN 1"/>
    <property type="match status" value="1"/>
</dbReference>
<name>A0A8B7PLU7_HYAAZ</name>
<organism evidence="9 10">
    <name type="scientific">Hyalella azteca</name>
    <name type="common">Amphipod</name>
    <dbReference type="NCBI Taxonomy" id="294128"/>
    <lineage>
        <taxon>Eukaryota</taxon>
        <taxon>Metazoa</taxon>
        <taxon>Ecdysozoa</taxon>
        <taxon>Arthropoda</taxon>
        <taxon>Crustacea</taxon>
        <taxon>Multicrustacea</taxon>
        <taxon>Malacostraca</taxon>
        <taxon>Eumalacostraca</taxon>
        <taxon>Peracarida</taxon>
        <taxon>Amphipoda</taxon>
        <taxon>Senticaudata</taxon>
        <taxon>Talitrida</taxon>
        <taxon>Talitroidea</taxon>
        <taxon>Hyalellidae</taxon>
        <taxon>Hyalella</taxon>
    </lineage>
</organism>
<keyword evidence="4" id="KW-0206">Cytoskeleton</keyword>
<dbReference type="RefSeq" id="XP_018026371.1">
    <property type="nucleotide sequence ID" value="XM_018170882.2"/>
</dbReference>
<feature type="compositionally biased region" description="Basic and acidic residues" evidence="8">
    <location>
        <begin position="337"/>
        <end position="351"/>
    </location>
</feature>
<dbReference type="GO" id="GO:0060271">
    <property type="term" value="P:cilium assembly"/>
    <property type="evidence" value="ECO:0007669"/>
    <property type="project" value="TreeGrafter"/>
</dbReference>
<feature type="compositionally biased region" description="Polar residues" evidence="8">
    <location>
        <begin position="292"/>
        <end position="318"/>
    </location>
</feature>
<evidence type="ECO:0000256" key="5">
    <source>
        <dbReference type="ARBA" id="ARBA00023273"/>
    </source>
</evidence>
<keyword evidence="5" id="KW-0966">Cell projection</keyword>
<dbReference type="KEGG" id="hazt:108681807"/>
<keyword evidence="2" id="KW-0963">Cytoplasm</keyword>
<dbReference type="Proteomes" id="UP000694843">
    <property type="component" value="Unplaced"/>
</dbReference>
<protein>
    <recommendedName>
        <fullName evidence="7">B9 domain-containing protein 1</fullName>
    </recommendedName>
</protein>